<dbReference type="AlphaFoldDB" id="A0A453RP42"/>
<organism evidence="2 3">
    <name type="scientific">Aegilops tauschii subsp. strangulata</name>
    <name type="common">Goatgrass</name>
    <dbReference type="NCBI Taxonomy" id="200361"/>
    <lineage>
        <taxon>Eukaryota</taxon>
        <taxon>Viridiplantae</taxon>
        <taxon>Streptophyta</taxon>
        <taxon>Embryophyta</taxon>
        <taxon>Tracheophyta</taxon>
        <taxon>Spermatophyta</taxon>
        <taxon>Magnoliopsida</taxon>
        <taxon>Liliopsida</taxon>
        <taxon>Poales</taxon>
        <taxon>Poaceae</taxon>
        <taxon>BOP clade</taxon>
        <taxon>Pooideae</taxon>
        <taxon>Triticodae</taxon>
        <taxon>Triticeae</taxon>
        <taxon>Triticinae</taxon>
        <taxon>Aegilops</taxon>
    </lineage>
</organism>
<protein>
    <recommendedName>
        <fullName evidence="4">F-box domain-containing protein</fullName>
    </recommendedName>
</protein>
<name>A0A453RP42_AEGTS</name>
<feature type="region of interest" description="Disordered" evidence="1">
    <location>
        <begin position="1"/>
        <end position="49"/>
    </location>
</feature>
<reference evidence="2" key="4">
    <citation type="submission" date="2019-03" db="UniProtKB">
        <authorList>
            <consortium name="EnsemblPlants"/>
        </authorList>
    </citation>
    <scope>IDENTIFICATION</scope>
</reference>
<dbReference type="PANTHER" id="PTHR31264">
    <property type="entry name" value="OS07G0554500 PROTEIN-RELATED"/>
    <property type="match status" value="1"/>
</dbReference>
<dbReference type="Proteomes" id="UP000015105">
    <property type="component" value="Chromosome 7D"/>
</dbReference>
<evidence type="ECO:0008006" key="4">
    <source>
        <dbReference type="Google" id="ProtNLM"/>
    </source>
</evidence>
<feature type="compositionally biased region" description="Pro residues" evidence="1">
    <location>
        <begin position="35"/>
        <end position="44"/>
    </location>
</feature>
<proteinExistence type="predicted"/>
<evidence type="ECO:0000256" key="1">
    <source>
        <dbReference type="SAM" id="MobiDB-lite"/>
    </source>
</evidence>
<reference evidence="2" key="3">
    <citation type="journal article" date="2017" name="Nature">
        <title>Genome sequence of the progenitor of the wheat D genome Aegilops tauschii.</title>
        <authorList>
            <person name="Luo M.C."/>
            <person name="Gu Y.Q."/>
            <person name="Puiu D."/>
            <person name="Wang H."/>
            <person name="Twardziok S.O."/>
            <person name="Deal K.R."/>
            <person name="Huo N."/>
            <person name="Zhu T."/>
            <person name="Wang L."/>
            <person name="Wang Y."/>
            <person name="McGuire P.E."/>
            <person name="Liu S."/>
            <person name="Long H."/>
            <person name="Ramasamy R.K."/>
            <person name="Rodriguez J.C."/>
            <person name="Van S.L."/>
            <person name="Yuan L."/>
            <person name="Wang Z."/>
            <person name="Xia Z."/>
            <person name="Xiao L."/>
            <person name="Anderson O.D."/>
            <person name="Ouyang S."/>
            <person name="Liang Y."/>
            <person name="Zimin A.V."/>
            <person name="Pertea G."/>
            <person name="Qi P."/>
            <person name="Bennetzen J.L."/>
            <person name="Dai X."/>
            <person name="Dawson M.W."/>
            <person name="Muller H.G."/>
            <person name="Kugler K."/>
            <person name="Rivarola-Duarte L."/>
            <person name="Spannagl M."/>
            <person name="Mayer K.F.X."/>
            <person name="Lu F.H."/>
            <person name="Bevan M.W."/>
            <person name="Leroy P."/>
            <person name="Li P."/>
            <person name="You F.M."/>
            <person name="Sun Q."/>
            <person name="Liu Z."/>
            <person name="Lyons E."/>
            <person name="Wicker T."/>
            <person name="Salzberg S.L."/>
            <person name="Devos K.M."/>
            <person name="Dvorak J."/>
        </authorList>
    </citation>
    <scope>NUCLEOTIDE SEQUENCE [LARGE SCALE GENOMIC DNA]</scope>
    <source>
        <strain evidence="2">cv. AL8/78</strain>
    </source>
</reference>
<dbReference type="EnsemblPlants" id="AET7Gv20651200.1">
    <property type="protein sequence ID" value="AET7Gv20651200.1"/>
    <property type="gene ID" value="AET7Gv20651200"/>
</dbReference>
<dbReference type="PANTHER" id="PTHR31264:SF3">
    <property type="entry name" value="OS07G0554100 PROTEIN"/>
    <property type="match status" value="1"/>
</dbReference>
<sequence>ATPAHQWYPRETQKLKSKPNGIPLFSAAISHTPPLNSPPHPTPLHQPRARTARNMPMPAIIDDLLPEFFIRLPTPEDLARVAATCASFRQAATDRACTREFRRLHAP</sequence>
<reference evidence="2" key="5">
    <citation type="journal article" date="2021" name="G3 (Bethesda)">
        <title>Aegilops tauschii genome assembly Aet v5.0 features greater sequence contiguity and improved annotation.</title>
        <authorList>
            <person name="Wang L."/>
            <person name="Zhu T."/>
            <person name="Rodriguez J.C."/>
            <person name="Deal K.R."/>
            <person name="Dubcovsky J."/>
            <person name="McGuire P.E."/>
            <person name="Lux T."/>
            <person name="Spannagl M."/>
            <person name="Mayer K.F.X."/>
            <person name="Baldrich P."/>
            <person name="Meyers B.C."/>
            <person name="Huo N."/>
            <person name="Gu Y.Q."/>
            <person name="Zhou H."/>
            <person name="Devos K.M."/>
            <person name="Bennetzen J.L."/>
            <person name="Unver T."/>
            <person name="Budak H."/>
            <person name="Gulick P.J."/>
            <person name="Galiba G."/>
            <person name="Kalapos B."/>
            <person name="Nelson D.R."/>
            <person name="Li P."/>
            <person name="You F.M."/>
            <person name="Luo M.C."/>
            <person name="Dvorak J."/>
        </authorList>
    </citation>
    <scope>NUCLEOTIDE SEQUENCE [LARGE SCALE GENOMIC DNA]</scope>
    <source>
        <strain evidence="2">cv. AL8/78</strain>
    </source>
</reference>
<dbReference type="InterPro" id="IPR036047">
    <property type="entry name" value="F-box-like_dom_sf"/>
</dbReference>
<dbReference type="SUPFAM" id="SSF81383">
    <property type="entry name" value="F-box domain"/>
    <property type="match status" value="1"/>
</dbReference>
<evidence type="ECO:0000313" key="3">
    <source>
        <dbReference type="Proteomes" id="UP000015105"/>
    </source>
</evidence>
<reference evidence="3" key="2">
    <citation type="journal article" date="2017" name="Nat. Plants">
        <title>The Aegilops tauschii genome reveals multiple impacts of transposons.</title>
        <authorList>
            <person name="Zhao G."/>
            <person name="Zou C."/>
            <person name="Li K."/>
            <person name="Wang K."/>
            <person name="Li T."/>
            <person name="Gao L."/>
            <person name="Zhang X."/>
            <person name="Wang H."/>
            <person name="Yang Z."/>
            <person name="Liu X."/>
            <person name="Jiang W."/>
            <person name="Mao L."/>
            <person name="Kong X."/>
            <person name="Jiao Y."/>
            <person name="Jia J."/>
        </authorList>
    </citation>
    <scope>NUCLEOTIDE SEQUENCE [LARGE SCALE GENOMIC DNA]</scope>
    <source>
        <strain evidence="3">cv. AL8/78</strain>
    </source>
</reference>
<accession>A0A453RP42</accession>
<reference evidence="3" key="1">
    <citation type="journal article" date="2014" name="Science">
        <title>Ancient hybridizations among the ancestral genomes of bread wheat.</title>
        <authorList>
            <consortium name="International Wheat Genome Sequencing Consortium,"/>
            <person name="Marcussen T."/>
            <person name="Sandve S.R."/>
            <person name="Heier L."/>
            <person name="Spannagl M."/>
            <person name="Pfeifer M."/>
            <person name="Jakobsen K.S."/>
            <person name="Wulff B.B."/>
            <person name="Steuernagel B."/>
            <person name="Mayer K.F."/>
            <person name="Olsen O.A."/>
        </authorList>
    </citation>
    <scope>NUCLEOTIDE SEQUENCE [LARGE SCALE GENOMIC DNA]</scope>
    <source>
        <strain evidence="3">cv. AL8/78</strain>
    </source>
</reference>
<evidence type="ECO:0000313" key="2">
    <source>
        <dbReference type="EnsemblPlants" id="AET7Gv20651200.1"/>
    </source>
</evidence>
<keyword evidence="3" id="KW-1185">Reference proteome</keyword>
<dbReference type="Gramene" id="AET7Gv20651200.1">
    <property type="protein sequence ID" value="AET7Gv20651200.1"/>
    <property type="gene ID" value="AET7Gv20651200"/>
</dbReference>
<dbReference type="STRING" id="200361.A0A453RP42"/>